<sequence length="69" mass="7485">AGGGFSAGDGHGGRLPQLHQVPHVCLQFPHLCEYIFVPPLSMTLRPALSEVGVDLIDLKWVWAAPRLPD</sequence>
<protein>
    <submittedName>
        <fullName evidence="1">(spotted green pufferfish) hypothetical protein</fullName>
    </submittedName>
</protein>
<dbReference type="EMBL" id="CAAE01004699">
    <property type="protein sequence ID" value="CAF88415.1"/>
    <property type="molecule type" value="Genomic_DNA"/>
</dbReference>
<organism evidence="1">
    <name type="scientific">Tetraodon nigroviridis</name>
    <name type="common">Spotted green pufferfish</name>
    <name type="synonym">Chelonodon nigroviridis</name>
    <dbReference type="NCBI Taxonomy" id="99883"/>
    <lineage>
        <taxon>Eukaryota</taxon>
        <taxon>Metazoa</taxon>
        <taxon>Chordata</taxon>
        <taxon>Craniata</taxon>
        <taxon>Vertebrata</taxon>
        <taxon>Euteleostomi</taxon>
        <taxon>Actinopterygii</taxon>
        <taxon>Neopterygii</taxon>
        <taxon>Teleostei</taxon>
        <taxon>Neoteleostei</taxon>
        <taxon>Acanthomorphata</taxon>
        <taxon>Eupercaria</taxon>
        <taxon>Tetraodontiformes</taxon>
        <taxon>Tetradontoidea</taxon>
        <taxon>Tetraodontidae</taxon>
        <taxon>Tetraodon</taxon>
    </lineage>
</organism>
<reference evidence="1" key="1">
    <citation type="journal article" date="2004" name="Nature">
        <title>Genome duplication in the teleost fish Tetraodon nigroviridis reveals the early vertebrate proto-karyotype.</title>
        <authorList>
            <person name="Jaillon O."/>
            <person name="Aury J.-M."/>
            <person name="Brunet F."/>
            <person name="Petit J.-L."/>
            <person name="Stange-Thomann N."/>
            <person name="Mauceli E."/>
            <person name="Bouneau L."/>
            <person name="Fischer C."/>
            <person name="Ozouf-Costaz C."/>
            <person name="Bernot A."/>
            <person name="Nicaud S."/>
            <person name="Jaffe D."/>
            <person name="Fisher S."/>
            <person name="Lutfalla G."/>
            <person name="Dossat C."/>
            <person name="Segurens B."/>
            <person name="Dasilva C."/>
            <person name="Salanoubat M."/>
            <person name="Levy M."/>
            <person name="Boudet N."/>
            <person name="Castellano S."/>
            <person name="Anthouard V."/>
            <person name="Jubin C."/>
            <person name="Castelli V."/>
            <person name="Katinka M."/>
            <person name="Vacherie B."/>
            <person name="Biemont C."/>
            <person name="Skalli Z."/>
            <person name="Cattolico L."/>
            <person name="Poulain J."/>
            <person name="De Berardinis V."/>
            <person name="Cruaud C."/>
            <person name="Duprat S."/>
            <person name="Brottier P."/>
            <person name="Coutanceau J.-P."/>
            <person name="Gouzy J."/>
            <person name="Parra G."/>
            <person name="Lardier G."/>
            <person name="Chapple C."/>
            <person name="McKernan K.J."/>
            <person name="McEwan P."/>
            <person name="Bosak S."/>
            <person name="Kellis M."/>
            <person name="Volff J.-N."/>
            <person name="Guigo R."/>
            <person name="Zody M.C."/>
            <person name="Mesirov J."/>
            <person name="Lindblad-Toh K."/>
            <person name="Birren B."/>
            <person name="Nusbaum C."/>
            <person name="Kahn D."/>
            <person name="Robinson-Rechavi M."/>
            <person name="Laudet V."/>
            <person name="Schachter V."/>
            <person name="Quetier F."/>
            <person name="Saurin W."/>
            <person name="Scarpelli C."/>
            <person name="Wincker P."/>
            <person name="Lander E.S."/>
            <person name="Weissenbach J."/>
            <person name="Roest Crollius H."/>
        </authorList>
    </citation>
    <scope>NUCLEOTIDE SEQUENCE [LARGE SCALE GENOMIC DNA]</scope>
</reference>
<accession>Q4TFB7</accession>
<evidence type="ECO:0000313" key="1">
    <source>
        <dbReference type="EMBL" id="CAF88415.1"/>
    </source>
</evidence>
<comment type="caution">
    <text evidence="1">The sequence shown here is derived from an EMBL/GenBank/DDBJ whole genome shotgun (WGS) entry which is preliminary data.</text>
</comment>
<feature type="non-terminal residue" evidence="1">
    <location>
        <position position="1"/>
    </location>
</feature>
<name>Q4TFB7_TETNG</name>
<gene>
    <name evidence="1" type="ORF">GSTENG00001729001</name>
</gene>
<proteinExistence type="predicted"/>
<dbReference type="AlphaFoldDB" id="Q4TFB7"/>
<dbReference type="KEGG" id="tng:GSTEN00001729G001"/>
<reference evidence="1" key="2">
    <citation type="submission" date="2004-02" db="EMBL/GenBank/DDBJ databases">
        <authorList>
            <consortium name="Genoscope"/>
            <consortium name="Whitehead Institute Centre for Genome Research"/>
        </authorList>
    </citation>
    <scope>NUCLEOTIDE SEQUENCE</scope>
</reference>